<evidence type="ECO:0000313" key="2">
    <source>
        <dbReference type="EMBL" id="GJE89981.1"/>
    </source>
</evidence>
<accession>A0A9P3LBZ3</accession>
<feature type="region of interest" description="Disordered" evidence="1">
    <location>
        <begin position="236"/>
        <end position="291"/>
    </location>
</feature>
<name>A0A9P3LBZ3_9APHY</name>
<keyword evidence="3" id="KW-1185">Reference proteome</keyword>
<sequence length="313" mass="34727">MTSSPAQCFVCASERIASYETRVVMICIATEANTAGLAQFTVTFHASRIRSFCTGTMHAPAPSRALVVLWDGRVATMPPCHMATKLRVCRLVHAHLLWNWSRGRRSSSSRASPALQIPAHRVSAAAVLRLAIANPAPARRPARAPVASERFSFWTTIRCAVRPLRQQRTPHSGGLGCSRASLPRDAVRRGAARRSKRDASPGMHVMRLRCEPSSTIFCLRTRRCRIEGALQPCANASPTHGGHATARCAGSARPQRFRPLPRENVAPAARHRREQRRLLSRGCAPRSADPSEAHCRARRGRLWRVRWLRAIWP</sequence>
<proteinExistence type="predicted"/>
<dbReference type="AlphaFoldDB" id="A0A9P3LBZ3"/>
<dbReference type="Proteomes" id="UP000703269">
    <property type="component" value="Unassembled WGS sequence"/>
</dbReference>
<evidence type="ECO:0000313" key="3">
    <source>
        <dbReference type="Proteomes" id="UP000703269"/>
    </source>
</evidence>
<gene>
    <name evidence="2" type="ORF">PsYK624_061000</name>
</gene>
<comment type="caution">
    <text evidence="2">The sequence shown here is derived from an EMBL/GenBank/DDBJ whole genome shotgun (WGS) entry which is preliminary data.</text>
</comment>
<protein>
    <submittedName>
        <fullName evidence="2">Uncharacterized protein</fullName>
    </submittedName>
</protein>
<evidence type="ECO:0000256" key="1">
    <source>
        <dbReference type="SAM" id="MobiDB-lite"/>
    </source>
</evidence>
<feature type="compositionally biased region" description="Basic residues" evidence="1">
    <location>
        <begin position="269"/>
        <end position="279"/>
    </location>
</feature>
<organism evidence="2 3">
    <name type="scientific">Phanerochaete sordida</name>
    <dbReference type="NCBI Taxonomy" id="48140"/>
    <lineage>
        <taxon>Eukaryota</taxon>
        <taxon>Fungi</taxon>
        <taxon>Dikarya</taxon>
        <taxon>Basidiomycota</taxon>
        <taxon>Agaricomycotina</taxon>
        <taxon>Agaricomycetes</taxon>
        <taxon>Polyporales</taxon>
        <taxon>Phanerochaetaceae</taxon>
        <taxon>Phanerochaete</taxon>
    </lineage>
</organism>
<dbReference type="EMBL" id="BPQB01000015">
    <property type="protein sequence ID" value="GJE89981.1"/>
    <property type="molecule type" value="Genomic_DNA"/>
</dbReference>
<reference evidence="2 3" key="1">
    <citation type="submission" date="2021-08" db="EMBL/GenBank/DDBJ databases">
        <title>Draft Genome Sequence of Phanerochaete sordida strain YK-624.</title>
        <authorList>
            <person name="Mori T."/>
            <person name="Dohra H."/>
            <person name="Suzuki T."/>
            <person name="Kawagishi H."/>
            <person name="Hirai H."/>
        </authorList>
    </citation>
    <scope>NUCLEOTIDE SEQUENCE [LARGE SCALE GENOMIC DNA]</scope>
    <source>
        <strain evidence="2 3">YK-624</strain>
    </source>
</reference>
<feature type="region of interest" description="Disordered" evidence="1">
    <location>
        <begin position="170"/>
        <end position="201"/>
    </location>
</feature>